<organism evidence="1 2">
    <name type="scientific">Actinomadura adrarensis</name>
    <dbReference type="NCBI Taxonomy" id="1819600"/>
    <lineage>
        <taxon>Bacteria</taxon>
        <taxon>Bacillati</taxon>
        <taxon>Actinomycetota</taxon>
        <taxon>Actinomycetes</taxon>
        <taxon>Streptosporangiales</taxon>
        <taxon>Thermomonosporaceae</taxon>
        <taxon>Actinomadura</taxon>
    </lineage>
</organism>
<proteinExistence type="predicted"/>
<dbReference type="PRINTS" id="PR01955">
    <property type="entry name" value="LANCFRANKIA"/>
</dbReference>
<dbReference type="SUPFAM" id="SSF158745">
    <property type="entry name" value="LanC-like"/>
    <property type="match status" value="1"/>
</dbReference>
<feature type="non-terminal residue" evidence="1">
    <location>
        <position position="337"/>
    </location>
</feature>
<keyword evidence="2" id="KW-1185">Reference proteome</keyword>
<dbReference type="CDD" id="cd04793">
    <property type="entry name" value="LanC"/>
    <property type="match status" value="1"/>
</dbReference>
<dbReference type="InterPro" id="IPR007822">
    <property type="entry name" value="LANC-like"/>
</dbReference>
<name>A0ABW3CTD3_9ACTN</name>
<dbReference type="InterPro" id="IPR033889">
    <property type="entry name" value="LanC"/>
</dbReference>
<accession>A0ABW3CTD3</accession>
<evidence type="ECO:0000313" key="1">
    <source>
        <dbReference type="EMBL" id="MFD0857175.1"/>
    </source>
</evidence>
<sequence>MIKHTVDASVDPSTAATYAAQIADLLASPEAARALVPAAGWWPQSLAYGAVGVALLHIERARMGEGSWQRVHDWLACATVQPITAGDGSHLYYGAPALAFALHASADRSGRYARALDTLDKHITVGTRSRLALAHARMDRGELPALAEFDTMRGLTGLGALLLRRLSSGDEAHLALVRAVLSYLVRLSEPVRYRGALLPGWWSEQAPSGRRSPRFPGGHANTGMAHGIAGPLALLASATRRGITVSGQSEAIARICGWLDQWGCEGSNGPWWPYWITHEHLKSERPMPVAGRPSWCYGVAGVARAQQLAALATEDTTRQRRAEKALRSAMSAARPLV</sequence>
<gene>
    <name evidence="1" type="ORF">ACFQ07_33540</name>
</gene>
<dbReference type="Pfam" id="PF05147">
    <property type="entry name" value="LANC_like"/>
    <property type="match status" value="1"/>
</dbReference>
<reference evidence="2" key="1">
    <citation type="journal article" date="2019" name="Int. J. Syst. Evol. Microbiol.">
        <title>The Global Catalogue of Microorganisms (GCM) 10K type strain sequencing project: providing services to taxonomists for standard genome sequencing and annotation.</title>
        <authorList>
            <consortium name="The Broad Institute Genomics Platform"/>
            <consortium name="The Broad Institute Genome Sequencing Center for Infectious Disease"/>
            <person name="Wu L."/>
            <person name="Ma J."/>
        </authorList>
    </citation>
    <scope>NUCLEOTIDE SEQUENCE [LARGE SCALE GENOMIC DNA]</scope>
    <source>
        <strain evidence="2">JCM 31696</strain>
    </source>
</reference>
<evidence type="ECO:0000313" key="2">
    <source>
        <dbReference type="Proteomes" id="UP001597083"/>
    </source>
</evidence>
<dbReference type="PRINTS" id="PR01950">
    <property type="entry name" value="LANCSUPER"/>
</dbReference>
<dbReference type="SMART" id="SM01260">
    <property type="entry name" value="LANC_like"/>
    <property type="match status" value="1"/>
</dbReference>
<dbReference type="Gene3D" id="1.50.10.20">
    <property type="match status" value="1"/>
</dbReference>
<dbReference type="Proteomes" id="UP001597083">
    <property type="component" value="Unassembled WGS sequence"/>
</dbReference>
<protein>
    <submittedName>
        <fullName evidence="1">Lanthionine synthetase C family protein</fullName>
    </submittedName>
</protein>
<dbReference type="EMBL" id="JBHTIR010004376">
    <property type="protein sequence ID" value="MFD0857175.1"/>
    <property type="molecule type" value="Genomic_DNA"/>
</dbReference>
<comment type="caution">
    <text evidence="1">The sequence shown here is derived from an EMBL/GenBank/DDBJ whole genome shotgun (WGS) entry which is preliminary data.</text>
</comment>